<keyword evidence="2" id="KW-1185">Reference proteome</keyword>
<organism evidence="1 2">
    <name type="scientific">Hyaloscypha variabilis (strain UAMH 11265 / GT02V1 / F)</name>
    <name type="common">Meliniomyces variabilis</name>
    <dbReference type="NCBI Taxonomy" id="1149755"/>
    <lineage>
        <taxon>Eukaryota</taxon>
        <taxon>Fungi</taxon>
        <taxon>Dikarya</taxon>
        <taxon>Ascomycota</taxon>
        <taxon>Pezizomycotina</taxon>
        <taxon>Leotiomycetes</taxon>
        <taxon>Helotiales</taxon>
        <taxon>Hyaloscyphaceae</taxon>
        <taxon>Hyaloscypha</taxon>
        <taxon>Hyaloscypha variabilis</taxon>
    </lineage>
</organism>
<dbReference type="PROSITE" id="PS51257">
    <property type="entry name" value="PROKAR_LIPOPROTEIN"/>
    <property type="match status" value="1"/>
</dbReference>
<protein>
    <submittedName>
        <fullName evidence="1">Uncharacterized protein</fullName>
    </submittedName>
</protein>
<dbReference type="Proteomes" id="UP000235786">
    <property type="component" value="Unassembled WGS sequence"/>
</dbReference>
<reference evidence="1 2" key="1">
    <citation type="submission" date="2016-04" db="EMBL/GenBank/DDBJ databases">
        <title>A degradative enzymes factory behind the ericoid mycorrhizal symbiosis.</title>
        <authorList>
            <consortium name="DOE Joint Genome Institute"/>
            <person name="Martino E."/>
            <person name="Morin E."/>
            <person name="Grelet G."/>
            <person name="Kuo A."/>
            <person name="Kohler A."/>
            <person name="Daghino S."/>
            <person name="Barry K."/>
            <person name="Choi C."/>
            <person name="Cichocki N."/>
            <person name="Clum A."/>
            <person name="Copeland A."/>
            <person name="Hainaut M."/>
            <person name="Haridas S."/>
            <person name="Labutti K."/>
            <person name="Lindquist E."/>
            <person name="Lipzen A."/>
            <person name="Khouja H.-R."/>
            <person name="Murat C."/>
            <person name="Ohm R."/>
            <person name="Olson A."/>
            <person name="Spatafora J."/>
            <person name="Veneault-Fourrey C."/>
            <person name="Henrissat B."/>
            <person name="Grigoriev I."/>
            <person name="Martin F."/>
            <person name="Perotto S."/>
        </authorList>
    </citation>
    <scope>NUCLEOTIDE SEQUENCE [LARGE SCALE GENOMIC DNA]</scope>
    <source>
        <strain evidence="1 2">F</strain>
    </source>
</reference>
<proteinExistence type="predicted"/>
<sequence length="126" mass="14541">MNSERAPFRRPWSERCHLTSLNTMPASSASSSCQYKSYHTRYTAKIRQFRFGQSLPHTALTALHVPFSNCIVSTVVHVSISRSIYSAMLLLHLYFSMQSPKCSQEERRPYARETDQMQKLCCAEED</sequence>
<evidence type="ECO:0000313" key="1">
    <source>
        <dbReference type="EMBL" id="PMD31389.1"/>
    </source>
</evidence>
<dbReference type="EMBL" id="KZ613963">
    <property type="protein sequence ID" value="PMD31389.1"/>
    <property type="molecule type" value="Genomic_DNA"/>
</dbReference>
<name>A0A2J6QYS3_HYAVF</name>
<accession>A0A2J6QYS3</accession>
<dbReference type="AlphaFoldDB" id="A0A2J6QYS3"/>
<gene>
    <name evidence="1" type="ORF">L207DRAFT_195424</name>
</gene>
<evidence type="ECO:0000313" key="2">
    <source>
        <dbReference type="Proteomes" id="UP000235786"/>
    </source>
</evidence>